<dbReference type="PANTHER" id="PTHR10030">
    <property type="entry name" value="ALPHA-L-FUCOSIDASE"/>
    <property type="match status" value="1"/>
</dbReference>
<gene>
    <name evidence="7" type="ORF">CXT95_08215</name>
</gene>
<accession>A0AAX0WK82</accession>
<dbReference type="GO" id="GO:0005764">
    <property type="term" value="C:lysosome"/>
    <property type="evidence" value="ECO:0007669"/>
    <property type="project" value="TreeGrafter"/>
</dbReference>
<dbReference type="Gene3D" id="2.60.120.260">
    <property type="entry name" value="Galactose-binding domain-like"/>
    <property type="match status" value="2"/>
</dbReference>
<evidence type="ECO:0000313" key="8">
    <source>
        <dbReference type="Proteomes" id="UP000236075"/>
    </source>
</evidence>
<name>A0AAX0WK82_9BACT</name>
<dbReference type="SMART" id="SM00812">
    <property type="entry name" value="Alpha_L_fucos"/>
    <property type="match status" value="1"/>
</dbReference>
<dbReference type="SUPFAM" id="SSF49785">
    <property type="entry name" value="Galactose-binding domain-like"/>
    <property type="match status" value="2"/>
</dbReference>
<keyword evidence="3" id="KW-0732">Signal</keyword>
<sequence>MKEGRSDSRIFQHTFFRMNKLTTLFLGTVLSSSMLPGWTAAPPKPYGAIPTPAQINWQRMEFYGFIHFGLNTFTGREWGYGDEDPKIFNPTDFNASDIVSTFKKGGMKGMIYTAKHHDGFCAWPTKSTDHNITKSPWKNGKGDVVREFALACKKHGIKFGTYLSPWDRNNADYGKDGYLDVYYKQIRELLTNYGPVFEIWFDGANGGDGYYGGAREKRNIGDAEKYYNFEKIVEMIRKIQPSCIIWGAGHYGDARWGGSEKGHVNYPHWSTVGLNGGGGGTGKRGGERWVPAEGDTTINHAGWFWHQGQASRVKSPEELMQVWFDSVGRGANLILNVAADKTGRLDPADVKSLLEFKELRDKLYARDYALGATVTASQTRGNDKKFSPSNMTDGNIETYWAVEDDNLTPTAVITLPKPATFDVIRLREQTRLGQRVDSFNIDAFVNGKWVCIDNEGKTIGNQVMRRLNRPITTQKLRLRITGSQATPCISEFSLFRQPAGAVRPSIFRRGDNLVIIADGKNKILYTTDGSEPKAGSPVYSQGAKFTESGIVKARCQFSNGKLGPVSQAKFGISKTGWKVKTATSGNAAAAIDDNPETSWLAKAEAPQSFVVDMGKPYQVSSFSYLPRQDGKTSGMTDKYQFEVSADGKNWTKVAEGEFSNLRANPIEQSVNLKNMNGPVRYFRFIGTSSLDGNSASAAEINVFGTPAGK</sequence>
<dbReference type="EC" id="3.2.1.51" evidence="2"/>
<dbReference type="PANTHER" id="PTHR10030:SF37">
    <property type="entry name" value="ALPHA-L-FUCOSIDASE-RELATED"/>
    <property type="match status" value="1"/>
</dbReference>
<reference evidence="7 8" key="1">
    <citation type="journal article" date="2017" name="BMC Genomics">
        <title>Genome sequencing of 39 Akkermansia muciniphila isolates reveals its population structure, genomic and functional diverisity, and global distribution in mammalian gut microbiotas.</title>
        <authorList>
            <person name="Guo X."/>
            <person name="Li S."/>
            <person name="Zhang J."/>
            <person name="Wu F."/>
            <person name="Li X."/>
            <person name="Wu D."/>
            <person name="Zhang M."/>
            <person name="Ou Z."/>
            <person name="Jie Z."/>
            <person name="Yan Q."/>
            <person name="Li P."/>
            <person name="Yi J."/>
            <person name="Peng Y."/>
        </authorList>
    </citation>
    <scope>NUCLEOTIDE SEQUENCE [LARGE SCALE GENOMIC DNA]</scope>
    <source>
        <strain evidence="7 8">GP28</strain>
    </source>
</reference>
<evidence type="ECO:0000313" key="7">
    <source>
        <dbReference type="EMBL" id="PND02626.1"/>
    </source>
</evidence>
<comment type="caution">
    <text evidence="7">The sequence shown here is derived from an EMBL/GenBank/DDBJ whole genome shotgun (WGS) entry which is preliminary data.</text>
</comment>
<dbReference type="Pfam" id="PF13287">
    <property type="entry name" value="Fn3_assoc"/>
    <property type="match status" value="1"/>
</dbReference>
<dbReference type="EMBL" id="PJLB01000008">
    <property type="protein sequence ID" value="PND02626.1"/>
    <property type="molecule type" value="Genomic_DNA"/>
</dbReference>
<dbReference type="GO" id="GO:0016139">
    <property type="term" value="P:glycoside catabolic process"/>
    <property type="evidence" value="ECO:0007669"/>
    <property type="project" value="TreeGrafter"/>
</dbReference>
<evidence type="ECO:0000256" key="1">
    <source>
        <dbReference type="ARBA" id="ARBA00007951"/>
    </source>
</evidence>
<dbReference type="Pfam" id="PF00754">
    <property type="entry name" value="F5_F8_type_C"/>
    <property type="match status" value="2"/>
</dbReference>
<protein>
    <recommendedName>
        <fullName evidence="2">alpha-L-fucosidase</fullName>
        <ecNumber evidence="2">3.2.1.51</ecNumber>
    </recommendedName>
</protein>
<dbReference type="InterPro" id="IPR026876">
    <property type="entry name" value="Fn3_assoc_repeat"/>
</dbReference>
<evidence type="ECO:0000259" key="6">
    <source>
        <dbReference type="PROSITE" id="PS50022"/>
    </source>
</evidence>
<evidence type="ECO:0000256" key="3">
    <source>
        <dbReference type="ARBA" id="ARBA00022729"/>
    </source>
</evidence>
<evidence type="ECO:0000256" key="2">
    <source>
        <dbReference type="ARBA" id="ARBA00012662"/>
    </source>
</evidence>
<dbReference type="SUPFAM" id="SSF51445">
    <property type="entry name" value="(Trans)glycosidases"/>
    <property type="match status" value="1"/>
</dbReference>
<dbReference type="InterPro" id="IPR008979">
    <property type="entry name" value="Galactose-bd-like_sf"/>
</dbReference>
<dbReference type="Proteomes" id="UP000236075">
    <property type="component" value="Unassembled WGS sequence"/>
</dbReference>
<dbReference type="Pfam" id="PF01120">
    <property type="entry name" value="Alpha_L_fucos"/>
    <property type="match status" value="1"/>
</dbReference>
<dbReference type="GO" id="GO:0006004">
    <property type="term" value="P:fucose metabolic process"/>
    <property type="evidence" value="ECO:0007669"/>
    <property type="project" value="TreeGrafter"/>
</dbReference>
<comment type="similarity">
    <text evidence="1">Belongs to the glycosyl hydrolase 29 family.</text>
</comment>
<dbReference type="AlphaFoldDB" id="A0AAX0WK82"/>
<dbReference type="InterPro" id="IPR017853">
    <property type="entry name" value="GH"/>
</dbReference>
<dbReference type="PROSITE" id="PS50022">
    <property type="entry name" value="FA58C_3"/>
    <property type="match status" value="2"/>
</dbReference>
<keyword evidence="4" id="KW-0378">Hydrolase</keyword>
<dbReference type="GO" id="GO:0004560">
    <property type="term" value="F:alpha-L-fucosidase activity"/>
    <property type="evidence" value="ECO:0007669"/>
    <property type="project" value="InterPro"/>
</dbReference>
<proteinExistence type="inferred from homology"/>
<evidence type="ECO:0000256" key="4">
    <source>
        <dbReference type="ARBA" id="ARBA00022801"/>
    </source>
</evidence>
<dbReference type="InterPro" id="IPR000421">
    <property type="entry name" value="FA58C"/>
</dbReference>
<dbReference type="Gene3D" id="3.20.20.80">
    <property type="entry name" value="Glycosidases"/>
    <property type="match status" value="1"/>
</dbReference>
<organism evidence="7 8">
    <name type="scientific">Akkermansia muciniphila</name>
    <dbReference type="NCBI Taxonomy" id="239935"/>
    <lineage>
        <taxon>Bacteria</taxon>
        <taxon>Pseudomonadati</taxon>
        <taxon>Verrucomicrobiota</taxon>
        <taxon>Verrucomicrobiia</taxon>
        <taxon>Verrucomicrobiales</taxon>
        <taxon>Akkermansiaceae</taxon>
        <taxon>Akkermansia</taxon>
    </lineage>
</organism>
<dbReference type="InterPro" id="IPR057739">
    <property type="entry name" value="Glyco_hydro_29_N"/>
</dbReference>
<feature type="domain" description="F5/8 type C" evidence="6">
    <location>
        <begin position="555"/>
        <end position="705"/>
    </location>
</feature>
<dbReference type="InterPro" id="IPR000933">
    <property type="entry name" value="Glyco_hydro_29"/>
</dbReference>
<feature type="domain" description="F5/8 type C" evidence="6">
    <location>
        <begin position="358"/>
        <end position="497"/>
    </location>
</feature>
<keyword evidence="5" id="KW-0326">Glycosidase</keyword>
<evidence type="ECO:0000256" key="5">
    <source>
        <dbReference type="ARBA" id="ARBA00023295"/>
    </source>
</evidence>